<dbReference type="InterPro" id="IPR003594">
    <property type="entry name" value="HATPase_dom"/>
</dbReference>
<dbReference type="EMBL" id="JBAPLV010000009">
    <property type="protein sequence ID" value="MEI4278771.1"/>
    <property type="molecule type" value="Genomic_DNA"/>
</dbReference>
<dbReference type="RefSeq" id="WP_225235860.1">
    <property type="nucleotide sequence ID" value="NZ_JBAPLV010000009.1"/>
</dbReference>
<keyword evidence="1" id="KW-0808">Transferase</keyword>
<keyword evidence="1" id="KW-0418">Kinase</keyword>
<dbReference type="CDD" id="cd16936">
    <property type="entry name" value="HATPase_RsbW-like"/>
    <property type="match status" value="1"/>
</dbReference>
<feature type="domain" description="Histidine kinase/HSP90-like ATPase" evidence="2">
    <location>
        <begin position="20"/>
        <end position="116"/>
    </location>
</feature>
<dbReference type="Gene3D" id="3.30.565.10">
    <property type="entry name" value="Histidine kinase-like ATPase, C-terminal domain"/>
    <property type="match status" value="1"/>
</dbReference>
<organism evidence="3 4">
    <name type="scientific">Klenkia terrae</name>
    <dbReference type="NCBI Taxonomy" id="1052259"/>
    <lineage>
        <taxon>Bacteria</taxon>
        <taxon>Bacillati</taxon>
        <taxon>Actinomycetota</taxon>
        <taxon>Actinomycetes</taxon>
        <taxon>Geodermatophilales</taxon>
        <taxon>Geodermatophilaceae</taxon>
        <taxon>Klenkia</taxon>
    </lineage>
</organism>
<dbReference type="Pfam" id="PF13581">
    <property type="entry name" value="HATPase_c_2"/>
    <property type="match status" value="1"/>
</dbReference>
<gene>
    <name evidence="3" type="ORF">UXQ13_09870</name>
</gene>
<dbReference type="PANTHER" id="PTHR35526">
    <property type="entry name" value="ANTI-SIGMA-F FACTOR RSBW-RELATED"/>
    <property type="match status" value="1"/>
</dbReference>
<dbReference type="PANTHER" id="PTHR35526:SF3">
    <property type="entry name" value="ANTI-SIGMA-F FACTOR RSBW"/>
    <property type="match status" value="1"/>
</dbReference>
<protein>
    <submittedName>
        <fullName evidence="3">ATP-binding protein</fullName>
    </submittedName>
</protein>
<keyword evidence="1" id="KW-0723">Serine/threonine-protein kinase</keyword>
<evidence type="ECO:0000313" key="4">
    <source>
        <dbReference type="Proteomes" id="UP001373496"/>
    </source>
</evidence>
<accession>A0ABU8E550</accession>
<dbReference type="Proteomes" id="UP001373496">
    <property type="component" value="Unassembled WGS sequence"/>
</dbReference>
<keyword evidence="4" id="KW-1185">Reference proteome</keyword>
<sequence>MKSAQPSVSTTGLLGVWTLATVAELPQVRAELRRQLAAGTADPDAAGELVMLADELASNGLRHGSPPVQMTVSTTATGWLVMVTDGAGTRAPAEAVGRDPALGGLGLHMVAAMGEDGGWFPDRGRKTVWATVSASAA</sequence>
<keyword evidence="3" id="KW-0547">Nucleotide-binding</keyword>
<dbReference type="InterPro" id="IPR050267">
    <property type="entry name" value="Anti-sigma-factor_SerPK"/>
</dbReference>
<keyword evidence="3" id="KW-0067">ATP-binding</keyword>
<evidence type="ECO:0000256" key="1">
    <source>
        <dbReference type="ARBA" id="ARBA00022527"/>
    </source>
</evidence>
<dbReference type="GO" id="GO:0005524">
    <property type="term" value="F:ATP binding"/>
    <property type="evidence" value="ECO:0007669"/>
    <property type="project" value="UniProtKB-KW"/>
</dbReference>
<comment type="caution">
    <text evidence="3">The sequence shown here is derived from an EMBL/GenBank/DDBJ whole genome shotgun (WGS) entry which is preliminary data.</text>
</comment>
<name>A0ABU8E550_9ACTN</name>
<dbReference type="InterPro" id="IPR036890">
    <property type="entry name" value="HATPase_C_sf"/>
</dbReference>
<proteinExistence type="predicted"/>
<evidence type="ECO:0000313" key="3">
    <source>
        <dbReference type="EMBL" id="MEI4278771.1"/>
    </source>
</evidence>
<reference evidence="3 4" key="1">
    <citation type="submission" date="2024-03" db="EMBL/GenBank/DDBJ databases">
        <title>Draft genome sequence of Klenkia terrae.</title>
        <authorList>
            <person name="Duangmal K."/>
            <person name="Chantavorakit T."/>
        </authorList>
    </citation>
    <scope>NUCLEOTIDE SEQUENCE [LARGE SCALE GENOMIC DNA]</scope>
    <source>
        <strain evidence="3 4">JCM 17786</strain>
    </source>
</reference>
<evidence type="ECO:0000259" key="2">
    <source>
        <dbReference type="Pfam" id="PF13581"/>
    </source>
</evidence>